<proteinExistence type="predicted"/>
<comment type="caution">
    <text evidence="1">The sequence shown here is derived from an EMBL/GenBank/DDBJ whole genome shotgun (WGS) entry which is preliminary data.</text>
</comment>
<protein>
    <submittedName>
        <fullName evidence="1">Uncharacterized protein</fullName>
    </submittedName>
</protein>
<organism evidence="1 2">
    <name type="scientific">Bradyrhizobium neotropicale</name>
    <dbReference type="NCBI Taxonomy" id="1497615"/>
    <lineage>
        <taxon>Bacteria</taxon>
        <taxon>Pseudomonadati</taxon>
        <taxon>Pseudomonadota</taxon>
        <taxon>Alphaproteobacteria</taxon>
        <taxon>Hyphomicrobiales</taxon>
        <taxon>Nitrobacteraceae</taxon>
        <taxon>Bradyrhizobium</taxon>
    </lineage>
</organism>
<dbReference type="Proteomes" id="UP000077173">
    <property type="component" value="Unassembled WGS sequence"/>
</dbReference>
<keyword evidence="2" id="KW-1185">Reference proteome</keyword>
<evidence type="ECO:0000313" key="1">
    <source>
        <dbReference type="EMBL" id="OAF14116.1"/>
    </source>
</evidence>
<dbReference type="AlphaFoldDB" id="A0A176Z3J7"/>
<accession>A0A176Z3J7</accession>
<reference evidence="1 2" key="1">
    <citation type="submission" date="2016-02" db="EMBL/GenBank/DDBJ databases">
        <title>Draft genome sequence of the strain BR 10247T Bradyrhizobium neotropicale isolated from nodules of Centrolobium paraense.</title>
        <authorList>
            <person name="Simoes-Araujo J.L."/>
            <person name="Barauna A.C."/>
            <person name="Silva K."/>
            <person name="Zilli J.E."/>
        </authorList>
    </citation>
    <scope>NUCLEOTIDE SEQUENCE [LARGE SCALE GENOMIC DNA]</scope>
    <source>
        <strain evidence="1 2">BR 10247</strain>
    </source>
</reference>
<name>A0A176Z3J7_9BRAD</name>
<evidence type="ECO:0000313" key="2">
    <source>
        <dbReference type="Proteomes" id="UP000077173"/>
    </source>
</evidence>
<gene>
    <name evidence="1" type="ORF">AXW67_00535</name>
</gene>
<dbReference type="EMBL" id="LSEF01000071">
    <property type="protein sequence ID" value="OAF14116.1"/>
    <property type="molecule type" value="Genomic_DNA"/>
</dbReference>
<dbReference type="GeneID" id="32581821"/>
<sequence>MSVITVTLDASKLEAWARELSARGLRNAIRRAVDKSATAARRIALTKIAEDIGVPRARLKGAVGKVRRTTRTDLSASFTATKARINIMSTSGASVTRGQGLRASTYRLTGGTSASLTVRSAFTVGGKFAAVRRGKSRLPIKGVFAETPSYALGNEKAVPRKEWQRRAEFELNSLLPREIEKQLHAEGLPYIAPPTDPE</sequence>